<organism evidence="1 2">
    <name type="scientific">Enterococcus faecium SD2A-2</name>
    <dbReference type="NCBI Taxonomy" id="1244154"/>
    <lineage>
        <taxon>Bacteria</taxon>
        <taxon>Bacillati</taxon>
        <taxon>Bacillota</taxon>
        <taxon>Bacilli</taxon>
        <taxon>Lactobacillales</taxon>
        <taxon>Enterococcaceae</taxon>
        <taxon>Enterococcus</taxon>
    </lineage>
</organism>
<reference evidence="1 2" key="1">
    <citation type="submission" date="2013-06" db="EMBL/GenBank/DDBJ databases">
        <authorList>
            <person name="Weinstock G."/>
            <person name="Sodergren E."/>
            <person name="Lobos E.A."/>
            <person name="Fulton L."/>
            <person name="Fulton R."/>
            <person name="Courtney L."/>
            <person name="Fronick C."/>
            <person name="O'Laughlin M."/>
            <person name="Godfrey J."/>
            <person name="Wilson R.M."/>
            <person name="Miner T."/>
            <person name="Farmer C."/>
            <person name="Delehaunty K."/>
            <person name="Cordes M."/>
            <person name="Minx P."/>
            <person name="Tomlinson C."/>
            <person name="Chen J."/>
            <person name="Wollam A."/>
            <person name="Pepin K.H."/>
            <person name="Bhonagiri V."/>
            <person name="Zhang X."/>
            <person name="Warren W."/>
            <person name="Mitreva M."/>
            <person name="Mardis E.R."/>
            <person name="Wilson R.K."/>
        </authorList>
    </citation>
    <scope>NUCLEOTIDE SEQUENCE [LARGE SCALE GENOMIC DNA]</scope>
    <source>
        <strain evidence="1 2">SD2A-2</strain>
    </source>
</reference>
<evidence type="ECO:0000313" key="2">
    <source>
        <dbReference type="Proteomes" id="UP000014622"/>
    </source>
</evidence>
<protein>
    <submittedName>
        <fullName evidence="1">Uncharacterized protein</fullName>
    </submittedName>
</protein>
<proteinExistence type="predicted"/>
<comment type="caution">
    <text evidence="1">The sequence shown here is derived from an EMBL/GenBank/DDBJ whole genome shotgun (WGS) entry which is preliminary data.</text>
</comment>
<dbReference type="EMBL" id="ATIT01000135">
    <property type="protein sequence ID" value="EPI08674.1"/>
    <property type="molecule type" value="Genomic_DNA"/>
</dbReference>
<dbReference type="AlphaFoldDB" id="A0AB73A663"/>
<gene>
    <name evidence="1" type="ORF">D356_02664</name>
</gene>
<name>A0AB73A663_ENTFC</name>
<evidence type="ECO:0000313" key="1">
    <source>
        <dbReference type="EMBL" id="EPI08674.1"/>
    </source>
</evidence>
<accession>A0AB73A663</accession>
<sequence length="39" mass="4371">MELLKKGVVTKVLLQLLFPNKQSHDLLVNGVQKPSVQNN</sequence>
<dbReference type="Proteomes" id="UP000014622">
    <property type="component" value="Unassembled WGS sequence"/>
</dbReference>